<evidence type="ECO:0000259" key="4">
    <source>
        <dbReference type="PROSITE" id="PS50002"/>
    </source>
</evidence>
<dbReference type="OrthoDB" id="2159336at2759"/>
<dbReference type="SMART" id="SM00326">
    <property type="entry name" value="SH3"/>
    <property type="match status" value="1"/>
</dbReference>
<dbReference type="GO" id="GO:0051666">
    <property type="term" value="P:actin cortical patch localization"/>
    <property type="evidence" value="ECO:0007669"/>
    <property type="project" value="InterPro"/>
</dbReference>
<evidence type="ECO:0000313" key="6">
    <source>
        <dbReference type="EMBL" id="GJE96828.1"/>
    </source>
</evidence>
<dbReference type="GO" id="GO:1990528">
    <property type="term" value="C:Rvs161p-Rvs167p complex"/>
    <property type="evidence" value="ECO:0007669"/>
    <property type="project" value="TreeGrafter"/>
</dbReference>
<dbReference type="InterPro" id="IPR001452">
    <property type="entry name" value="SH3_domain"/>
</dbReference>
<dbReference type="GO" id="GO:0008289">
    <property type="term" value="F:lipid binding"/>
    <property type="evidence" value="ECO:0007669"/>
    <property type="project" value="TreeGrafter"/>
</dbReference>
<feature type="region of interest" description="Disordered" evidence="3">
    <location>
        <begin position="281"/>
        <end position="376"/>
    </location>
</feature>
<evidence type="ECO:0000256" key="1">
    <source>
        <dbReference type="ARBA" id="ARBA00022443"/>
    </source>
</evidence>
<dbReference type="SUPFAM" id="SSF103657">
    <property type="entry name" value="BAR/IMD domain-like"/>
    <property type="match status" value="1"/>
</dbReference>
<proteinExistence type="predicted"/>
<evidence type="ECO:0000256" key="2">
    <source>
        <dbReference type="PROSITE-ProRule" id="PRU00192"/>
    </source>
</evidence>
<dbReference type="Gene3D" id="2.30.30.40">
    <property type="entry name" value="SH3 Domains"/>
    <property type="match status" value="1"/>
</dbReference>
<feature type="compositionally biased region" description="Pro residues" evidence="3">
    <location>
        <begin position="329"/>
        <end position="345"/>
    </location>
</feature>
<dbReference type="GO" id="GO:0031097">
    <property type="term" value="C:medial cortex"/>
    <property type="evidence" value="ECO:0007669"/>
    <property type="project" value="TreeGrafter"/>
</dbReference>
<protein>
    <submittedName>
        <fullName evidence="6">BAR-domain-containing protein</fullName>
    </submittedName>
</protein>
<dbReference type="Proteomes" id="UP000703269">
    <property type="component" value="Unassembled WGS sequence"/>
</dbReference>
<organism evidence="6 7">
    <name type="scientific">Phanerochaete sordida</name>
    <dbReference type="NCBI Taxonomy" id="48140"/>
    <lineage>
        <taxon>Eukaryota</taxon>
        <taxon>Fungi</taxon>
        <taxon>Dikarya</taxon>
        <taxon>Basidiomycota</taxon>
        <taxon>Agaricomycotina</taxon>
        <taxon>Agaricomycetes</taxon>
        <taxon>Polyporales</taxon>
        <taxon>Phanerochaetaceae</taxon>
        <taxon>Phanerochaete</taxon>
    </lineage>
</organism>
<reference evidence="6 7" key="1">
    <citation type="submission" date="2021-08" db="EMBL/GenBank/DDBJ databases">
        <title>Draft Genome Sequence of Phanerochaete sordida strain YK-624.</title>
        <authorList>
            <person name="Mori T."/>
            <person name="Dohra H."/>
            <person name="Suzuki T."/>
            <person name="Kawagishi H."/>
            <person name="Hirai H."/>
        </authorList>
    </citation>
    <scope>NUCLEOTIDE SEQUENCE [LARGE SCALE GENOMIC DNA]</scope>
    <source>
        <strain evidence="6 7">YK-624</strain>
    </source>
</reference>
<dbReference type="CDD" id="cd07599">
    <property type="entry name" value="BAR_Rvs167p"/>
    <property type="match status" value="1"/>
</dbReference>
<dbReference type="GO" id="GO:0097320">
    <property type="term" value="P:plasma membrane tubulation"/>
    <property type="evidence" value="ECO:0007669"/>
    <property type="project" value="TreeGrafter"/>
</dbReference>
<dbReference type="SMART" id="SM00721">
    <property type="entry name" value="BAR"/>
    <property type="match status" value="1"/>
</dbReference>
<gene>
    <name evidence="6" type="ORF">PsYK624_130350</name>
</gene>
<feature type="compositionally biased region" description="Low complexity" evidence="3">
    <location>
        <begin position="294"/>
        <end position="312"/>
    </location>
</feature>
<feature type="domain" description="SH3" evidence="4">
    <location>
        <begin position="375"/>
        <end position="434"/>
    </location>
</feature>
<dbReference type="PROSITE" id="PS50002">
    <property type="entry name" value="SH3"/>
    <property type="match status" value="1"/>
</dbReference>
<dbReference type="GO" id="GO:0006897">
    <property type="term" value="P:endocytosis"/>
    <property type="evidence" value="ECO:0007669"/>
    <property type="project" value="InterPro"/>
</dbReference>
<dbReference type="Pfam" id="PF03114">
    <property type="entry name" value="BAR"/>
    <property type="match status" value="1"/>
</dbReference>
<dbReference type="Pfam" id="PF00018">
    <property type="entry name" value="SH3_1"/>
    <property type="match status" value="1"/>
</dbReference>
<dbReference type="FunFam" id="2.30.30.40:FF:000100">
    <property type="entry name" value="SH3 domain-containing YSC84-like protein 1"/>
    <property type="match status" value="1"/>
</dbReference>
<dbReference type="InterPro" id="IPR004148">
    <property type="entry name" value="BAR_dom"/>
</dbReference>
<dbReference type="PRINTS" id="PR00452">
    <property type="entry name" value="SH3DOMAIN"/>
</dbReference>
<dbReference type="GO" id="GO:0043332">
    <property type="term" value="C:mating projection tip"/>
    <property type="evidence" value="ECO:0007669"/>
    <property type="project" value="TreeGrafter"/>
</dbReference>
<dbReference type="InterPro" id="IPR046982">
    <property type="entry name" value="BIN3/RVS161-like"/>
</dbReference>
<keyword evidence="7" id="KW-1185">Reference proteome</keyword>
<evidence type="ECO:0000256" key="3">
    <source>
        <dbReference type="SAM" id="MobiDB-lite"/>
    </source>
</evidence>
<comment type="caution">
    <text evidence="6">The sequence shown here is derived from an EMBL/GenBank/DDBJ whole genome shotgun (WGS) entry which is preliminary data.</text>
</comment>
<accession>A0A9P3GJ25</accession>
<feature type="domain" description="BAR" evidence="5">
    <location>
        <begin position="15"/>
        <end position="247"/>
    </location>
</feature>
<evidence type="ECO:0000259" key="5">
    <source>
        <dbReference type="PROSITE" id="PS51021"/>
    </source>
</evidence>
<dbReference type="SUPFAM" id="SSF50044">
    <property type="entry name" value="SH3-domain"/>
    <property type="match status" value="1"/>
</dbReference>
<keyword evidence="1 2" id="KW-0728">SH3 domain</keyword>
<evidence type="ECO:0000313" key="7">
    <source>
        <dbReference type="Proteomes" id="UP000703269"/>
    </source>
</evidence>
<dbReference type="EMBL" id="BPQB01000064">
    <property type="protein sequence ID" value="GJE96828.1"/>
    <property type="molecule type" value="Genomic_DNA"/>
</dbReference>
<dbReference type="InterPro" id="IPR036028">
    <property type="entry name" value="SH3-like_dom_sf"/>
</dbReference>
<dbReference type="PROSITE" id="PS51021">
    <property type="entry name" value="BAR"/>
    <property type="match status" value="1"/>
</dbReference>
<dbReference type="GO" id="GO:0030479">
    <property type="term" value="C:actin cortical patch"/>
    <property type="evidence" value="ECO:0007669"/>
    <property type="project" value="TreeGrafter"/>
</dbReference>
<dbReference type="InterPro" id="IPR027267">
    <property type="entry name" value="AH/BAR_dom_sf"/>
</dbReference>
<dbReference type="AlphaFoldDB" id="A0A9P3GJ25"/>
<dbReference type="PANTHER" id="PTHR47174:SF1">
    <property type="entry name" value="REDUCED VIABILITY UPON STARVATION PROTEIN 167"/>
    <property type="match status" value="1"/>
</dbReference>
<name>A0A9P3GJ25_9APHY</name>
<dbReference type="Gene3D" id="1.20.1270.60">
    <property type="entry name" value="Arfaptin homology (AH) domain/BAR domain"/>
    <property type="match status" value="1"/>
</dbReference>
<sequence>MKGIGKAFARTPHLLTTKVGLSKKSNDPEFDDYQRRFATLETAAEKLLKDTKAFDEAVTNLFSSGAGFAKHFGTLFHPLTGEYDILRKYPDAEHTVKNVDQYETLMEELKSSVVPELELIQSRVMGPVKELQSIMKLIRKSITKREHKLVDYDRFNNSLTKLRDKKEKSLNDEKNLFKLEQDFEIASNEYDYINTALKTDLPRFMQMATQFIDPLFHSFFYMQLNIFYLLLEKLNAYAESAQYDVSVPPAQVAVDYETKRSDAWARIEELNVTKRIVSTSKLVQQRRQEGGTPVSSLNRASSSATTSSVGSRMPPPMRSPSATYEKKSPPPPPSFPSSAPPPYTPGPAGAGASGFAAKKAPPPPPPLKPKPRAEPEKQYVVALYDFEAQADGDLDFRAGDRIEVVERTGSTEDWWTGRINGRQGVFPGNYVQDT</sequence>
<dbReference type="PANTHER" id="PTHR47174">
    <property type="entry name" value="BRIDGING INTEGRATOR 3"/>
    <property type="match status" value="1"/>
</dbReference>